<dbReference type="EMBL" id="CAJVRL010000051">
    <property type="protein sequence ID" value="CAG8953518.1"/>
    <property type="molecule type" value="Genomic_DNA"/>
</dbReference>
<organism evidence="2 3">
    <name type="scientific">Hymenoscyphus fraxineus</name>
    <dbReference type="NCBI Taxonomy" id="746836"/>
    <lineage>
        <taxon>Eukaryota</taxon>
        <taxon>Fungi</taxon>
        <taxon>Dikarya</taxon>
        <taxon>Ascomycota</taxon>
        <taxon>Pezizomycotina</taxon>
        <taxon>Leotiomycetes</taxon>
        <taxon>Helotiales</taxon>
        <taxon>Helotiaceae</taxon>
        <taxon>Hymenoscyphus</taxon>
    </lineage>
</organism>
<evidence type="ECO:0000256" key="1">
    <source>
        <dbReference type="SAM" id="MobiDB-lite"/>
    </source>
</evidence>
<name>A0A9N9KVR8_9HELO</name>
<accession>A0A9N9KVR8</accession>
<sequence length="91" mass="10170">MGWDGTGHCRKVNLMVIAGPEGDVRKRRLTARQISELDDVFRRNAVEESEQCRRADSGWNCEDSFVNAGTKRNPLADADDNDHPLETLKAG</sequence>
<dbReference type="Proteomes" id="UP000696280">
    <property type="component" value="Unassembled WGS sequence"/>
</dbReference>
<gene>
    <name evidence="2" type="ORF">HYFRA_00009975</name>
</gene>
<feature type="region of interest" description="Disordered" evidence="1">
    <location>
        <begin position="70"/>
        <end position="91"/>
    </location>
</feature>
<evidence type="ECO:0000313" key="3">
    <source>
        <dbReference type="Proteomes" id="UP000696280"/>
    </source>
</evidence>
<dbReference type="OrthoDB" id="10372115at2759"/>
<dbReference type="AlphaFoldDB" id="A0A9N9KVR8"/>
<reference evidence="2" key="1">
    <citation type="submission" date="2021-07" db="EMBL/GenBank/DDBJ databases">
        <authorList>
            <person name="Durling M."/>
        </authorList>
    </citation>
    <scope>NUCLEOTIDE SEQUENCE</scope>
</reference>
<comment type="caution">
    <text evidence="2">The sequence shown here is derived from an EMBL/GenBank/DDBJ whole genome shotgun (WGS) entry which is preliminary data.</text>
</comment>
<protein>
    <submittedName>
        <fullName evidence="2">Uncharacterized protein</fullName>
    </submittedName>
</protein>
<proteinExistence type="predicted"/>
<feature type="compositionally biased region" description="Basic and acidic residues" evidence="1">
    <location>
        <begin position="81"/>
        <end position="91"/>
    </location>
</feature>
<keyword evidence="3" id="KW-1185">Reference proteome</keyword>
<evidence type="ECO:0000313" key="2">
    <source>
        <dbReference type="EMBL" id="CAG8953518.1"/>
    </source>
</evidence>